<keyword evidence="4 5" id="KW-0963">Cytoplasm</keyword>
<evidence type="ECO:0000256" key="1">
    <source>
        <dbReference type="ARBA" id="ARBA00004496"/>
    </source>
</evidence>
<comment type="function">
    <text evidence="5">Modulates RecA activity.</text>
</comment>
<dbReference type="PANTHER" id="PTHR33602:SF1">
    <property type="entry name" value="REGULATORY PROTEIN RECX FAMILY PROTEIN"/>
    <property type="match status" value="1"/>
</dbReference>
<feature type="domain" description="RecX third three-helical" evidence="8">
    <location>
        <begin position="320"/>
        <end position="362"/>
    </location>
</feature>
<evidence type="ECO:0000256" key="2">
    <source>
        <dbReference type="ARBA" id="ARBA00009695"/>
    </source>
</evidence>
<dbReference type="EMBL" id="CP000323">
    <property type="protein sequence ID" value="ABE75792.1"/>
    <property type="molecule type" value="Genomic_DNA"/>
</dbReference>
<dbReference type="HAMAP" id="MF_01114">
    <property type="entry name" value="RecX"/>
    <property type="match status" value="1"/>
</dbReference>
<dbReference type="GO" id="GO:0005737">
    <property type="term" value="C:cytoplasm"/>
    <property type="evidence" value="ECO:0007669"/>
    <property type="project" value="UniProtKB-SubCell"/>
</dbReference>
<dbReference type="PANTHER" id="PTHR33602">
    <property type="entry name" value="REGULATORY PROTEIN RECX FAMILY PROTEIN"/>
    <property type="match status" value="1"/>
</dbReference>
<dbReference type="GO" id="GO:0006282">
    <property type="term" value="P:regulation of DNA repair"/>
    <property type="evidence" value="ECO:0007669"/>
    <property type="project" value="UniProtKB-UniRule"/>
</dbReference>
<comment type="similarity">
    <text evidence="2 5">Belongs to the RecX family.</text>
</comment>
<accession>Q1Q961</accession>
<dbReference type="HOGENOM" id="CLU_741601_0_0_6"/>
<dbReference type="KEGG" id="pcr:Pcryo_2015"/>
<evidence type="ECO:0000313" key="9">
    <source>
        <dbReference type="EMBL" id="ABE75792.1"/>
    </source>
</evidence>
<keyword evidence="10" id="KW-1185">Reference proteome</keyword>
<dbReference type="InterPro" id="IPR053925">
    <property type="entry name" value="RecX_HTH_3rd"/>
</dbReference>
<evidence type="ECO:0000256" key="6">
    <source>
        <dbReference type="SAM" id="Coils"/>
    </source>
</evidence>
<evidence type="ECO:0000256" key="3">
    <source>
        <dbReference type="ARBA" id="ARBA00018111"/>
    </source>
</evidence>
<keyword evidence="6" id="KW-0175">Coiled coil</keyword>
<protein>
    <recommendedName>
        <fullName evidence="3 5">Regulatory protein RecX</fullName>
    </recommendedName>
</protein>
<proteinExistence type="inferred from homology"/>
<comment type="subcellular location">
    <subcellularLocation>
        <location evidence="1 5">Cytoplasm</location>
    </subcellularLocation>
</comment>
<evidence type="ECO:0000256" key="7">
    <source>
        <dbReference type="SAM" id="MobiDB-lite"/>
    </source>
</evidence>
<sequence length="373" mass="42480">MKIKTLAEILAESDTDSASSTPKNKKPIEQHSSTRYSYKDKPKSTSKTGKRSQNLNTYDLDEKCTIDNHTNFTADSTGASSSLKISSKSKKRKKHFHPAATFYAEPNSVPAYQPPAAQSIKEMLAEVKHAVHDNVEDSVSINETGVDSALMDSEPAFESVAAHDSEADNQNSQIDNLPAALKAYLRTPEQRQAEMDAIKAESRLRWLAFYYLSRREYGKAELKQKLLNKEQEAAKIDALLDEFEEKGYQSDYRTTLMLIRENIRKGRGRGRIKQEFHRKKMTMPDNIDELIDMANAESDEFSEFIDDSTDNLVEGIDWLKLAVTARIKKYGDDIPTEQKDKARQLRFLQYRGFNSDICFAALNYTLDTLDERF</sequence>
<dbReference type="Gene3D" id="1.10.10.10">
    <property type="entry name" value="Winged helix-like DNA-binding domain superfamily/Winged helix DNA-binding domain"/>
    <property type="match status" value="2"/>
</dbReference>
<feature type="coiled-coil region" evidence="6">
    <location>
        <begin position="219"/>
        <end position="246"/>
    </location>
</feature>
<feature type="region of interest" description="Disordered" evidence="7">
    <location>
        <begin position="1"/>
        <end position="92"/>
    </location>
</feature>
<feature type="compositionally biased region" description="Polar residues" evidence="7">
    <location>
        <begin position="67"/>
        <end position="79"/>
    </location>
</feature>
<feature type="compositionally biased region" description="Polar residues" evidence="7">
    <location>
        <begin position="45"/>
        <end position="57"/>
    </location>
</feature>
<reference evidence="9" key="1">
    <citation type="submission" date="2006-03" db="EMBL/GenBank/DDBJ databases">
        <title>Complete sequence of chromosome of Psychrobacter cryohalolentis K5.</title>
        <authorList>
            <consortium name="US DOE Joint Genome Institute"/>
            <person name="Copeland A."/>
            <person name="Lucas S."/>
            <person name="Lapidus A."/>
            <person name="Barry K."/>
            <person name="Detter J.C."/>
            <person name="Glavina del Rio T."/>
            <person name="Hammon N."/>
            <person name="Israni S."/>
            <person name="Dalin E."/>
            <person name="Tice H."/>
            <person name="Pitluck S."/>
            <person name="Brettin T."/>
            <person name="Bruce D."/>
            <person name="Han C."/>
            <person name="Tapia R."/>
            <person name="Sims D.R."/>
            <person name="Gilna P."/>
            <person name="Schmutz J."/>
            <person name="Larimer F."/>
            <person name="Land M."/>
            <person name="Hauser L."/>
            <person name="Kyrpides N."/>
            <person name="Kim E."/>
            <person name="Richardson P."/>
        </authorList>
    </citation>
    <scope>NUCLEOTIDE SEQUENCE</scope>
    <source>
        <strain evidence="9">K5</strain>
    </source>
</reference>
<dbReference type="InterPro" id="IPR036388">
    <property type="entry name" value="WH-like_DNA-bd_sf"/>
</dbReference>
<gene>
    <name evidence="5" type="primary">recX</name>
    <name evidence="9" type="ordered locus">Pcryo_2015</name>
</gene>
<dbReference type="Pfam" id="PF21981">
    <property type="entry name" value="RecX_HTH3"/>
    <property type="match status" value="1"/>
</dbReference>
<evidence type="ECO:0000256" key="5">
    <source>
        <dbReference type="HAMAP-Rule" id="MF_01114"/>
    </source>
</evidence>
<dbReference type="eggNOG" id="COG2137">
    <property type="taxonomic scope" value="Bacteria"/>
</dbReference>
<dbReference type="STRING" id="335284.Pcryo_2015"/>
<evidence type="ECO:0000313" key="10">
    <source>
        <dbReference type="Proteomes" id="UP000002425"/>
    </source>
</evidence>
<evidence type="ECO:0000259" key="8">
    <source>
        <dbReference type="Pfam" id="PF21981"/>
    </source>
</evidence>
<dbReference type="RefSeq" id="WP_011514332.1">
    <property type="nucleotide sequence ID" value="NC_007969.1"/>
</dbReference>
<dbReference type="InterPro" id="IPR003783">
    <property type="entry name" value="Regulatory_RecX"/>
</dbReference>
<dbReference type="AlphaFoldDB" id="Q1Q961"/>
<dbReference type="Proteomes" id="UP000002425">
    <property type="component" value="Chromosome"/>
</dbReference>
<name>Q1Q961_PSYCK</name>
<evidence type="ECO:0000256" key="4">
    <source>
        <dbReference type="ARBA" id="ARBA00022490"/>
    </source>
</evidence>
<organism evidence="9 10">
    <name type="scientific">Psychrobacter cryohalolentis (strain ATCC BAA-1226 / DSM 17306 / VKM B-2378 / K5)</name>
    <dbReference type="NCBI Taxonomy" id="335284"/>
    <lineage>
        <taxon>Bacteria</taxon>
        <taxon>Pseudomonadati</taxon>
        <taxon>Pseudomonadota</taxon>
        <taxon>Gammaproteobacteria</taxon>
        <taxon>Moraxellales</taxon>
        <taxon>Moraxellaceae</taxon>
        <taxon>Psychrobacter</taxon>
    </lineage>
</organism>